<feature type="transmembrane region" description="Helical" evidence="7">
    <location>
        <begin position="245"/>
        <end position="263"/>
    </location>
</feature>
<feature type="transmembrane region" description="Helical" evidence="7">
    <location>
        <begin position="400"/>
        <end position="421"/>
    </location>
</feature>
<organism evidence="8 9">
    <name type="scientific">Thecamonas trahens ATCC 50062</name>
    <dbReference type="NCBI Taxonomy" id="461836"/>
    <lineage>
        <taxon>Eukaryota</taxon>
        <taxon>Apusozoa</taxon>
        <taxon>Apusomonadida</taxon>
        <taxon>Apusomonadidae</taxon>
        <taxon>Thecamonas</taxon>
    </lineage>
</organism>
<dbReference type="GeneID" id="25563766"/>
<dbReference type="Pfam" id="PF04515">
    <property type="entry name" value="Choline_transpo"/>
    <property type="match status" value="1"/>
</dbReference>
<comment type="similarity">
    <text evidence="2 7">Belongs to the CTL (choline transporter-like) family.</text>
</comment>
<dbReference type="OrthoDB" id="420519at2759"/>
<gene>
    <name evidence="8" type="ORF">AMSG_04213</name>
</gene>
<dbReference type="GO" id="GO:0022857">
    <property type="term" value="F:transmembrane transporter activity"/>
    <property type="evidence" value="ECO:0007669"/>
    <property type="project" value="UniProtKB-UniRule"/>
</dbReference>
<evidence type="ECO:0000313" key="9">
    <source>
        <dbReference type="Proteomes" id="UP000054408"/>
    </source>
</evidence>
<evidence type="ECO:0000256" key="6">
    <source>
        <dbReference type="ARBA" id="ARBA00023180"/>
    </source>
</evidence>
<feature type="transmembrane region" description="Helical" evidence="7">
    <location>
        <begin position="428"/>
        <end position="451"/>
    </location>
</feature>
<dbReference type="EMBL" id="GL349449">
    <property type="protein sequence ID" value="KNC47978.1"/>
    <property type="molecule type" value="Genomic_DNA"/>
</dbReference>
<keyword evidence="5 7" id="KW-0472">Membrane</keyword>
<evidence type="ECO:0000313" key="8">
    <source>
        <dbReference type="EMBL" id="KNC47978.1"/>
    </source>
</evidence>
<feature type="transmembrane region" description="Helical" evidence="7">
    <location>
        <begin position="104"/>
        <end position="125"/>
    </location>
</feature>
<comment type="subcellular location">
    <subcellularLocation>
        <location evidence="7">Cell membrane</location>
        <topology evidence="7">Multi-pass membrane protein</topology>
    </subcellularLocation>
    <subcellularLocation>
        <location evidence="1">Membrane</location>
        <topology evidence="1">Multi-pass membrane protein</topology>
    </subcellularLocation>
</comment>
<evidence type="ECO:0000256" key="3">
    <source>
        <dbReference type="ARBA" id="ARBA00022692"/>
    </source>
</evidence>
<dbReference type="PANTHER" id="PTHR12385:SF14">
    <property type="entry name" value="CHOLINE TRANSPORTER-LIKE 2"/>
    <property type="match status" value="1"/>
</dbReference>
<dbReference type="AlphaFoldDB" id="A0A0L0D9K0"/>
<evidence type="ECO:0000256" key="1">
    <source>
        <dbReference type="ARBA" id="ARBA00004141"/>
    </source>
</evidence>
<dbReference type="RefSeq" id="XP_013758995.1">
    <property type="nucleotide sequence ID" value="XM_013903541.1"/>
</dbReference>
<keyword evidence="9" id="KW-1185">Reference proteome</keyword>
<feature type="transmembrane region" description="Helical" evidence="7">
    <location>
        <begin position="208"/>
        <end position="233"/>
    </location>
</feature>
<feature type="transmembrane region" description="Helical" evidence="7">
    <location>
        <begin position="301"/>
        <end position="324"/>
    </location>
</feature>
<feature type="transmembrane region" description="Helical" evidence="7">
    <location>
        <begin position="41"/>
        <end position="62"/>
    </location>
</feature>
<proteinExistence type="inferred from homology"/>
<keyword evidence="6" id="KW-0325">Glycoprotein</keyword>
<dbReference type="Proteomes" id="UP000054408">
    <property type="component" value="Unassembled WGS sequence"/>
</dbReference>
<sequence length="496" mass="54021">MATESTRLVGAKDAYGRQVAGYDSSETFTGVKNHGRGCKDILFAILFLAAVIAFIAVTAEGFKKGDPHSLISKSDQVPTSASAKLRERAKLQFSKVVGQMRDQWRVILGSAGLAVFLALVWVQLLRFFTKVFIYLTLLLGIVLLTALSIFMLSVGKERNNKFLIVAGIAGLVLAGIVCLVVVGLRKKIALTALMMREACGGLDHNPSLLLFAVFTMVLFLGFAAYWLVAFVYLYTVPDESMQHSMYFCVFCFFWFSGVMAGVFKTTVAGGMASWYFSRTVGSQDLASDSFSPAFATFVRSWTLSLGSIAFGTLLTAVVNFINWLLTKARKHSSNKFIRCLIACVQCCLGSIERLIEFVNKYAFVYIAMYGESYCQATKSVYALLKDQGMSLVAVDFISDFILFVGKIAGTAASTLLALGILHSRGDSVSGLTITAIILVSYICFDIVAHILGMGVDSVFTCYAEDLARNKASGNYIMSQNVHVELQAVADSHAVNS</sequence>
<evidence type="ECO:0000256" key="4">
    <source>
        <dbReference type="ARBA" id="ARBA00022989"/>
    </source>
</evidence>
<dbReference type="InterPro" id="IPR007603">
    <property type="entry name" value="Choline_transptr-like"/>
</dbReference>
<feature type="transmembrane region" description="Helical" evidence="7">
    <location>
        <begin position="162"/>
        <end position="184"/>
    </location>
</feature>
<evidence type="ECO:0000256" key="5">
    <source>
        <dbReference type="ARBA" id="ARBA00023136"/>
    </source>
</evidence>
<protein>
    <recommendedName>
        <fullName evidence="7">Choline transporter-like protein</fullName>
    </recommendedName>
</protein>
<keyword evidence="4 7" id="KW-1133">Transmembrane helix</keyword>
<feature type="transmembrane region" description="Helical" evidence="7">
    <location>
        <begin position="131"/>
        <end position="150"/>
    </location>
</feature>
<dbReference type="PANTHER" id="PTHR12385">
    <property type="entry name" value="CHOLINE TRANSPORTER-LIKE (SLC FAMILY 44)"/>
    <property type="match status" value="1"/>
</dbReference>
<accession>A0A0L0D9K0</accession>
<keyword evidence="3 7" id="KW-0812">Transmembrane</keyword>
<comment type="function">
    <text evidence="7">Choline transporter.</text>
</comment>
<dbReference type="STRING" id="461836.A0A0L0D9K0"/>
<name>A0A0L0D9K0_THETB</name>
<evidence type="ECO:0000256" key="2">
    <source>
        <dbReference type="ARBA" id="ARBA00007168"/>
    </source>
</evidence>
<dbReference type="eggNOG" id="KOG1362">
    <property type="taxonomic scope" value="Eukaryota"/>
</dbReference>
<dbReference type="OMA" id="IFVCYLE"/>
<dbReference type="GO" id="GO:0005886">
    <property type="term" value="C:plasma membrane"/>
    <property type="evidence" value="ECO:0007669"/>
    <property type="project" value="UniProtKB-SubCell"/>
</dbReference>
<evidence type="ECO:0000256" key="7">
    <source>
        <dbReference type="RuleBase" id="RU368066"/>
    </source>
</evidence>
<reference evidence="8 9" key="1">
    <citation type="submission" date="2010-05" db="EMBL/GenBank/DDBJ databases">
        <title>The Genome Sequence of Thecamonas trahens ATCC 50062.</title>
        <authorList>
            <consortium name="The Broad Institute Genome Sequencing Platform"/>
            <person name="Russ C."/>
            <person name="Cuomo C."/>
            <person name="Shea T."/>
            <person name="Young S.K."/>
            <person name="Zeng Q."/>
            <person name="Koehrsen M."/>
            <person name="Haas B."/>
            <person name="Borodovsky M."/>
            <person name="Guigo R."/>
            <person name="Alvarado L."/>
            <person name="Berlin A."/>
            <person name="Bochicchio J."/>
            <person name="Borenstein D."/>
            <person name="Chapman S."/>
            <person name="Chen Z."/>
            <person name="Freedman E."/>
            <person name="Gellesch M."/>
            <person name="Goldberg J."/>
            <person name="Griggs A."/>
            <person name="Gujja S."/>
            <person name="Heilman E."/>
            <person name="Heiman D."/>
            <person name="Hepburn T."/>
            <person name="Howarth C."/>
            <person name="Jen D."/>
            <person name="Larson L."/>
            <person name="Mehta T."/>
            <person name="Park D."/>
            <person name="Pearson M."/>
            <person name="Roberts A."/>
            <person name="Saif S."/>
            <person name="Shenoy N."/>
            <person name="Sisk P."/>
            <person name="Stolte C."/>
            <person name="Sykes S."/>
            <person name="Thomson T."/>
            <person name="Walk T."/>
            <person name="White J."/>
            <person name="Yandava C."/>
            <person name="Burger G."/>
            <person name="Gray M.W."/>
            <person name="Holland P.W.H."/>
            <person name="King N."/>
            <person name="Lang F.B.F."/>
            <person name="Roger A.J."/>
            <person name="Ruiz-Trillo I."/>
            <person name="Lander E."/>
            <person name="Nusbaum C."/>
        </authorList>
    </citation>
    <scope>NUCLEOTIDE SEQUENCE [LARGE SCALE GENOMIC DNA]</scope>
    <source>
        <strain evidence="8 9">ATCC 50062</strain>
    </source>
</reference>